<sequence>MDLLKTPWIPVRAQGGSGTFRLLTYKELLCEDEDWQISLPRDDLELACLQLLICMTQIVFLPPDDDVLLERIDTPLTPDEFTEGISPCLEWFDLDHPTQPFMQTRGVVAKDVTPIQKLLIGLPEGTNHAFFNAPGEVSVLSAPVAAIALFHQATNCPSFGGGFKGSLRGIAPITTLVDGRNLRERIWRNVLTPEFIRTDFPDWQHDLSQDLPTWIEPIRAKETIHAHQIGLARGLFWQPAHVELLGSRESGPCDLLGIEAGPLYTGFRKEKFNFTLEGTWPHPHGVLQSILKKGALEMKFASFTTEAPAWTRLTEMVLRIDGPKGEGSRPATPVAQAKSMAVTALEKPQPLTLIIGGYRNKKASVTERRHEMLSLAAGWSEEDGSRLKDLVALGIKAKESLKDKLSFASKGHKKKMLPGIGSPIQDVGERIFYSRTEGKIIETLSRPTTFMQWKENRAAYIDALAADCRDIFDAMTEPYTMKPELIPIIAWARRSLNADLKKLKESQ</sequence>
<protein>
    <submittedName>
        <fullName evidence="1">Type I-E CRISPR-associated protein Cse1/CasA</fullName>
    </submittedName>
</protein>
<proteinExistence type="predicted"/>
<organism evidence="1 2">
    <name type="scientific">Allochromatium humboldtianum</name>
    <dbReference type="NCBI Taxonomy" id="504901"/>
    <lineage>
        <taxon>Bacteria</taxon>
        <taxon>Pseudomonadati</taxon>
        <taxon>Pseudomonadota</taxon>
        <taxon>Gammaproteobacteria</taxon>
        <taxon>Chromatiales</taxon>
        <taxon>Chromatiaceae</taxon>
        <taxon>Allochromatium</taxon>
    </lineage>
</organism>
<dbReference type="AlphaFoldDB" id="A0A850RHW5"/>
<gene>
    <name evidence="1" type="primary">casA</name>
    <name evidence="1" type="ORF">HW932_17400</name>
</gene>
<dbReference type="Pfam" id="PF09481">
    <property type="entry name" value="CRISPR_Cse1"/>
    <property type="match status" value="1"/>
</dbReference>
<comment type="caution">
    <text evidence="1">The sequence shown here is derived from an EMBL/GenBank/DDBJ whole genome shotgun (WGS) entry which is preliminary data.</text>
</comment>
<reference evidence="1 2" key="1">
    <citation type="submission" date="2020-06" db="EMBL/GenBank/DDBJ databases">
        <title>Whole-genome sequence of Allochromatium humboldtianum DSM 21881, type strain.</title>
        <authorList>
            <person name="Kyndt J.A."/>
            <person name="Meyer T.E."/>
        </authorList>
    </citation>
    <scope>NUCLEOTIDE SEQUENCE [LARGE SCALE GENOMIC DNA]</scope>
    <source>
        <strain evidence="1 2">DSM 21881</strain>
    </source>
</reference>
<evidence type="ECO:0000313" key="1">
    <source>
        <dbReference type="EMBL" id="NVZ11037.1"/>
    </source>
</evidence>
<dbReference type="RefSeq" id="WP_176977761.1">
    <property type="nucleotide sequence ID" value="NZ_JABZEO010000015.1"/>
</dbReference>
<dbReference type="Proteomes" id="UP000592294">
    <property type="component" value="Unassembled WGS sequence"/>
</dbReference>
<dbReference type="InterPro" id="IPR013381">
    <property type="entry name" value="CRISPR-assoc_prot_Cse1"/>
</dbReference>
<keyword evidence="2" id="KW-1185">Reference proteome</keyword>
<name>A0A850RHW5_9GAMM</name>
<dbReference type="EMBL" id="JABZEO010000015">
    <property type="protein sequence ID" value="NVZ11037.1"/>
    <property type="molecule type" value="Genomic_DNA"/>
</dbReference>
<evidence type="ECO:0000313" key="2">
    <source>
        <dbReference type="Proteomes" id="UP000592294"/>
    </source>
</evidence>
<accession>A0A850RHW5</accession>
<dbReference type="NCBIfam" id="NF007247">
    <property type="entry name" value="PRK09693.1"/>
    <property type="match status" value="1"/>
</dbReference>
<dbReference type="NCBIfam" id="TIGR02547">
    <property type="entry name" value="casA_cse1"/>
    <property type="match status" value="1"/>
</dbReference>